<evidence type="ECO:0000259" key="10">
    <source>
        <dbReference type="PROSITE" id="PS50928"/>
    </source>
</evidence>
<feature type="transmembrane region" description="Helical" evidence="8">
    <location>
        <begin position="46"/>
        <end position="68"/>
    </location>
</feature>
<evidence type="ECO:0000256" key="5">
    <source>
        <dbReference type="ARBA" id="ARBA00022840"/>
    </source>
</evidence>
<reference evidence="11 12" key="1">
    <citation type="journal article" date="2020" name="ISME J.">
        <title>Comparative genomics reveals insights into cyanobacterial evolution and habitat adaptation.</title>
        <authorList>
            <person name="Chen M.Y."/>
            <person name="Teng W.K."/>
            <person name="Zhao L."/>
            <person name="Hu C.X."/>
            <person name="Zhou Y.K."/>
            <person name="Han B.P."/>
            <person name="Song L.R."/>
            <person name="Shu W.S."/>
        </authorList>
    </citation>
    <scope>NUCLEOTIDE SEQUENCE [LARGE SCALE GENOMIC DNA]</scope>
    <source>
        <strain evidence="11 12">FACHB-362</strain>
    </source>
</reference>
<proteinExistence type="inferred from homology"/>
<comment type="caution">
    <text evidence="11">The sequence shown here is derived from an EMBL/GenBank/DDBJ whole genome shotgun (WGS) entry which is preliminary data.</text>
</comment>
<evidence type="ECO:0000313" key="11">
    <source>
        <dbReference type="EMBL" id="MBD2690947.1"/>
    </source>
</evidence>
<dbReference type="InterPro" id="IPR003593">
    <property type="entry name" value="AAA+_ATPase"/>
</dbReference>
<evidence type="ECO:0000256" key="7">
    <source>
        <dbReference type="ARBA" id="ARBA00023136"/>
    </source>
</evidence>
<keyword evidence="3 8" id="KW-0812">Transmembrane</keyword>
<dbReference type="Proteomes" id="UP000660381">
    <property type="component" value="Unassembled WGS sequence"/>
</dbReference>
<evidence type="ECO:0000313" key="12">
    <source>
        <dbReference type="Proteomes" id="UP000660381"/>
    </source>
</evidence>
<dbReference type="Pfam" id="PF00528">
    <property type="entry name" value="BPD_transp_1"/>
    <property type="match status" value="1"/>
</dbReference>
<evidence type="ECO:0000256" key="6">
    <source>
        <dbReference type="ARBA" id="ARBA00022989"/>
    </source>
</evidence>
<dbReference type="InterPro" id="IPR027417">
    <property type="entry name" value="P-loop_NTPase"/>
</dbReference>
<keyword evidence="7 8" id="KW-0472">Membrane</keyword>
<dbReference type="PANTHER" id="PTHR43514">
    <property type="entry name" value="ABC TRANSPORTER I FAMILY MEMBER 10"/>
    <property type="match status" value="1"/>
</dbReference>
<dbReference type="Gene3D" id="3.40.50.300">
    <property type="entry name" value="P-loop containing nucleotide triphosphate hydrolases"/>
    <property type="match status" value="1"/>
</dbReference>
<dbReference type="NCBIfam" id="TIGR02141">
    <property type="entry name" value="modB_ABC"/>
    <property type="match status" value="1"/>
</dbReference>
<feature type="domain" description="ABC transmembrane type-1" evidence="10">
    <location>
        <begin position="8"/>
        <end position="211"/>
    </location>
</feature>
<dbReference type="PANTHER" id="PTHR43514:SF1">
    <property type="entry name" value="SULFATE_THIOSULFATE IMPORT ATP-BINDING PROTEIN CYSA"/>
    <property type="match status" value="1"/>
</dbReference>
<keyword evidence="5" id="KW-0067">ATP-binding</keyword>
<keyword evidence="4" id="KW-0547">Nucleotide-binding</keyword>
<dbReference type="InterPro" id="IPR000515">
    <property type="entry name" value="MetI-like"/>
</dbReference>
<keyword evidence="2" id="KW-0500">Molybdenum</keyword>
<keyword evidence="6 8" id="KW-1133">Transmembrane helix</keyword>
<feature type="transmembrane region" description="Helical" evidence="8">
    <location>
        <begin position="15"/>
        <end position="34"/>
    </location>
</feature>
<feature type="domain" description="ABC transporter" evidence="9">
    <location>
        <begin position="243"/>
        <end position="479"/>
    </location>
</feature>
<keyword evidence="8" id="KW-0813">Transport</keyword>
<keyword evidence="12" id="KW-1185">Reference proteome</keyword>
<dbReference type="PROSITE" id="PS00211">
    <property type="entry name" value="ABC_TRANSPORTER_1"/>
    <property type="match status" value="1"/>
</dbReference>
<dbReference type="InterPro" id="IPR050334">
    <property type="entry name" value="Molybdenum_import_ModC"/>
</dbReference>
<dbReference type="PROSITE" id="PS50893">
    <property type="entry name" value="ABC_TRANSPORTER_2"/>
    <property type="match status" value="1"/>
</dbReference>
<dbReference type="EMBL" id="JACJTQ010000003">
    <property type="protein sequence ID" value="MBD2690947.1"/>
    <property type="molecule type" value="Genomic_DNA"/>
</dbReference>
<dbReference type="InterPro" id="IPR003439">
    <property type="entry name" value="ABC_transporter-like_ATP-bd"/>
</dbReference>
<name>A0ABR8IY07_9NOST</name>
<dbReference type="SUPFAM" id="SSF52540">
    <property type="entry name" value="P-loop containing nucleoside triphosphate hydrolases"/>
    <property type="match status" value="1"/>
</dbReference>
<sequence length="600" mass="66336">MPQDLSPLWISLKTSLLATFITFFLGIGAAYWMLGYRGKGKSVIEGIFVAPLILPPTVVGFLLLLLFGKNGPVGKLMEPFDVTIVFTWYGAAIAATVVSFPLMYKTALGAFQQIDANLLRVARTLGAKESTIFWRISLPLAFPGIVAATTLAFARALGEFGATLMLAGNIPGQTQTIPMAIYFAVEAGAINEAWFWALAIMVISLSGIILANLWQEFQHKSRSKEKAETGELENRSLSSPVNSSTSGLFLDIEKRLPSFHLQIAFNTDNQPLGLLGGSGAGKSMILRCVTGIETPTKGRILLNDRVLFDSEKGINIPSRDRNIGFLFQNYALFPHMTVAQNIAFGLPKGLSNGNIRLEVEKQLSAMRLQGLGDRYPHQLSGGQQQRVALARALASQPEALLLDEPFSALDTHLRSQLEQQMTETLADYSGVTLFVTHNMEEAYRLCPNLLVLEQGKEAHHGSKYEIFQHPASMSVAQITGCKNFSQAVAISPQKVEAIDWGCTLTVTETIPNKLSHIGIRAHQITFSNNPNQENTFSCWIARISETPHRVTLFLKLHSPAKDAHDYHLQAEVYKEKWVTIKDQSFPWYVHLHPLQLMLME</sequence>
<comment type="similarity">
    <text evidence="8">Belongs to the binding-protein-dependent transport system permease family.</text>
</comment>
<feature type="transmembrane region" description="Helical" evidence="8">
    <location>
        <begin position="193"/>
        <end position="214"/>
    </location>
</feature>
<evidence type="ECO:0000259" key="9">
    <source>
        <dbReference type="PROSITE" id="PS50893"/>
    </source>
</evidence>
<organism evidence="11 12">
    <name type="scientific">Anabaena catenula FACHB-362</name>
    <dbReference type="NCBI Taxonomy" id="2692877"/>
    <lineage>
        <taxon>Bacteria</taxon>
        <taxon>Bacillati</taxon>
        <taxon>Cyanobacteriota</taxon>
        <taxon>Cyanophyceae</taxon>
        <taxon>Nostocales</taxon>
        <taxon>Nostocaceae</taxon>
        <taxon>Anabaena</taxon>
    </lineage>
</organism>
<gene>
    <name evidence="11" type="primary">modB</name>
    <name evidence="11" type="ORF">H6G68_04095</name>
</gene>
<evidence type="ECO:0000256" key="4">
    <source>
        <dbReference type="ARBA" id="ARBA00022741"/>
    </source>
</evidence>
<evidence type="ECO:0000256" key="8">
    <source>
        <dbReference type="RuleBase" id="RU363032"/>
    </source>
</evidence>
<evidence type="ECO:0000256" key="3">
    <source>
        <dbReference type="ARBA" id="ARBA00022692"/>
    </source>
</evidence>
<feature type="transmembrane region" description="Helical" evidence="8">
    <location>
        <begin position="88"/>
        <end position="111"/>
    </location>
</feature>
<dbReference type="Pfam" id="PF00005">
    <property type="entry name" value="ABC_tran"/>
    <property type="match status" value="1"/>
</dbReference>
<evidence type="ECO:0000256" key="2">
    <source>
        <dbReference type="ARBA" id="ARBA00022505"/>
    </source>
</evidence>
<dbReference type="InterPro" id="IPR035906">
    <property type="entry name" value="MetI-like_sf"/>
</dbReference>
<dbReference type="InterPro" id="IPR017871">
    <property type="entry name" value="ABC_transporter-like_CS"/>
</dbReference>
<dbReference type="CDD" id="cd06261">
    <property type="entry name" value="TM_PBP2"/>
    <property type="match status" value="1"/>
</dbReference>
<protein>
    <submittedName>
        <fullName evidence="11">Molybdate ABC transporter permease subunit</fullName>
    </submittedName>
</protein>
<dbReference type="InterPro" id="IPR011867">
    <property type="entry name" value="ModB_ABC"/>
</dbReference>
<dbReference type="SUPFAM" id="SSF161098">
    <property type="entry name" value="MetI-like"/>
    <property type="match status" value="1"/>
</dbReference>
<evidence type="ECO:0000256" key="1">
    <source>
        <dbReference type="ARBA" id="ARBA00004141"/>
    </source>
</evidence>
<feature type="transmembrane region" description="Helical" evidence="8">
    <location>
        <begin position="132"/>
        <end position="154"/>
    </location>
</feature>
<dbReference type="SMART" id="SM00382">
    <property type="entry name" value="AAA"/>
    <property type="match status" value="1"/>
</dbReference>
<dbReference type="RefSeq" id="WP_190905478.1">
    <property type="nucleotide sequence ID" value="NZ_JACJTQ010000003.1"/>
</dbReference>
<comment type="subcellular location">
    <subcellularLocation>
        <location evidence="8">Cell membrane</location>
        <topology evidence="8">Multi-pass membrane protein</topology>
    </subcellularLocation>
    <subcellularLocation>
        <location evidence="1">Membrane</location>
        <topology evidence="1">Multi-pass membrane protein</topology>
    </subcellularLocation>
</comment>
<dbReference type="Gene3D" id="1.10.3720.10">
    <property type="entry name" value="MetI-like"/>
    <property type="match status" value="1"/>
</dbReference>
<accession>A0ABR8IY07</accession>
<dbReference type="PROSITE" id="PS50928">
    <property type="entry name" value="ABC_TM1"/>
    <property type="match status" value="1"/>
</dbReference>